<organism evidence="6 7">
    <name type="scientific">Allonocardiopsis opalescens</name>
    <dbReference type="NCBI Taxonomy" id="1144618"/>
    <lineage>
        <taxon>Bacteria</taxon>
        <taxon>Bacillati</taxon>
        <taxon>Actinomycetota</taxon>
        <taxon>Actinomycetes</taxon>
        <taxon>Streptosporangiales</taxon>
        <taxon>Allonocardiopsis</taxon>
    </lineage>
</organism>
<keyword evidence="3" id="KW-0804">Transcription</keyword>
<dbReference type="PANTHER" id="PTHR33164:SF43">
    <property type="entry name" value="HTH-TYPE TRANSCRIPTIONAL REPRESSOR YETL"/>
    <property type="match status" value="1"/>
</dbReference>
<dbReference type="Pfam" id="PF12802">
    <property type="entry name" value="MarR_2"/>
    <property type="match status" value="1"/>
</dbReference>
<feature type="compositionally biased region" description="Pro residues" evidence="4">
    <location>
        <begin position="1"/>
        <end position="28"/>
    </location>
</feature>
<dbReference type="PROSITE" id="PS50995">
    <property type="entry name" value="HTH_MARR_2"/>
    <property type="match status" value="1"/>
</dbReference>
<evidence type="ECO:0000256" key="3">
    <source>
        <dbReference type="ARBA" id="ARBA00023163"/>
    </source>
</evidence>
<dbReference type="GO" id="GO:0003677">
    <property type="term" value="F:DNA binding"/>
    <property type="evidence" value="ECO:0007669"/>
    <property type="project" value="UniProtKB-KW"/>
</dbReference>
<dbReference type="GO" id="GO:0006950">
    <property type="term" value="P:response to stress"/>
    <property type="evidence" value="ECO:0007669"/>
    <property type="project" value="TreeGrafter"/>
</dbReference>
<dbReference type="GO" id="GO:0003700">
    <property type="term" value="F:DNA-binding transcription factor activity"/>
    <property type="evidence" value="ECO:0007669"/>
    <property type="project" value="InterPro"/>
</dbReference>
<evidence type="ECO:0000256" key="1">
    <source>
        <dbReference type="ARBA" id="ARBA00023015"/>
    </source>
</evidence>
<keyword evidence="2 6" id="KW-0238">DNA-binding</keyword>
<proteinExistence type="predicted"/>
<evidence type="ECO:0000256" key="2">
    <source>
        <dbReference type="ARBA" id="ARBA00023125"/>
    </source>
</evidence>
<gene>
    <name evidence="6" type="ORF">CLV72_102551</name>
</gene>
<feature type="region of interest" description="Disordered" evidence="4">
    <location>
        <begin position="1"/>
        <end position="29"/>
    </location>
</feature>
<dbReference type="InterPro" id="IPR036390">
    <property type="entry name" value="WH_DNA-bd_sf"/>
</dbReference>
<dbReference type="OrthoDB" id="4404499at2"/>
<dbReference type="EMBL" id="PVZC01000002">
    <property type="protein sequence ID" value="PRY00918.1"/>
    <property type="molecule type" value="Genomic_DNA"/>
</dbReference>
<keyword evidence="7" id="KW-1185">Reference proteome</keyword>
<dbReference type="InterPro" id="IPR023187">
    <property type="entry name" value="Tscrpt_reg_MarR-type_CS"/>
</dbReference>
<reference evidence="6 7" key="1">
    <citation type="submission" date="2018-03" db="EMBL/GenBank/DDBJ databases">
        <title>Genomic Encyclopedia of Archaeal and Bacterial Type Strains, Phase II (KMG-II): from individual species to whole genera.</title>
        <authorList>
            <person name="Goeker M."/>
        </authorList>
    </citation>
    <scope>NUCLEOTIDE SEQUENCE [LARGE SCALE GENOMIC DNA]</scope>
    <source>
        <strain evidence="6 7">DSM 45601</strain>
    </source>
</reference>
<dbReference type="SUPFAM" id="SSF46785">
    <property type="entry name" value="Winged helix' DNA-binding domain"/>
    <property type="match status" value="1"/>
</dbReference>
<keyword evidence="1" id="KW-0805">Transcription regulation</keyword>
<accession>A0A2T0QAK0</accession>
<dbReference type="PRINTS" id="PR00598">
    <property type="entry name" value="HTHMARR"/>
</dbReference>
<dbReference type="Proteomes" id="UP000237846">
    <property type="component" value="Unassembled WGS sequence"/>
</dbReference>
<dbReference type="PROSITE" id="PS01117">
    <property type="entry name" value="HTH_MARR_1"/>
    <property type="match status" value="1"/>
</dbReference>
<name>A0A2T0QAK0_9ACTN</name>
<dbReference type="InterPro" id="IPR036388">
    <property type="entry name" value="WH-like_DNA-bd_sf"/>
</dbReference>
<dbReference type="InterPro" id="IPR000835">
    <property type="entry name" value="HTH_MarR-typ"/>
</dbReference>
<evidence type="ECO:0000313" key="7">
    <source>
        <dbReference type="Proteomes" id="UP000237846"/>
    </source>
</evidence>
<protein>
    <submittedName>
        <fullName evidence="6">DNA-binding MarR family transcriptional regulator</fullName>
    </submittedName>
</protein>
<dbReference type="InterPro" id="IPR039422">
    <property type="entry name" value="MarR/SlyA-like"/>
</dbReference>
<feature type="domain" description="HTH marR-type" evidence="5">
    <location>
        <begin position="56"/>
        <end position="189"/>
    </location>
</feature>
<dbReference type="AlphaFoldDB" id="A0A2T0QAK0"/>
<sequence>MTPPADPPAAPPAEPPPESGAGPTPPAAEEPLTFWSFVDAAVTRTARQLPGTDTDATRLVLTLYRVTNMVVYDLESSVHRPRGWSWPGFRLLFVLWLAGPLEAGRAAELSGMSRQAVSALTNTLERQGLVSRAPSARDGRSVRLSLTDTGQRAIADAFAAHNERERLWAASLSAEEQATLVRLLGKLGSAAQHSEIRRR</sequence>
<evidence type="ECO:0000259" key="5">
    <source>
        <dbReference type="PROSITE" id="PS50995"/>
    </source>
</evidence>
<dbReference type="SMART" id="SM00347">
    <property type="entry name" value="HTH_MARR"/>
    <property type="match status" value="1"/>
</dbReference>
<dbReference type="Gene3D" id="1.10.10.10">
    <property type="entry name" value="Winged helix-like DNA-binding domain superfamily/Winged helix DNA-binding domain"/>
    <property type="match status" value="1"/>
</dbReference>
<comment type="caution">
    <text evidence="6">The sequence shown here is derived from an EMBL/GenBank/DDBJ whole genome shotgun (WGS) entry which is preliminary data.</text>
</comment>
<evidence type="ECO:0000256" key="4">
    <source>
        <dbReference type="SAM" id="MobiDB-lite"/>
    </source>
</evidence>
<dbReference type="PANTHER" id="PTHR33164">
    <property type="entry name" value="TRANSCRIPTIONAL REGULATOR, MARR FAMILY"/>
    <property type="match status" value="1"/>
</dbReference>
<evidence type="ECO:0000313" key="6">
    <source>
        <dbReference type="EMBL" id="PRY00918.1"/>
    </source>
</evidence>